<keyword evidence="2" id="KW-1185">Reference proteome</keyword>
<evidence type="ECO:0000313" key="2">
    <source>
        <dbReference type="Proteomes" id="UP001431429"/>
    </source>
</evidence>
<dbReference type="Proteomes" id="UP001431429">
    <property type="component" value="Unassembled WGS sequence"/>
</dbReference>
<dbReference type="RefSeq" id="WP_250923307.1">
    <property type="nucleotide sequence ID" value="NZ_JAMQAW010000052.1"/>
</dbReference>
<name>A0ABT0UWM6_9ACTN</name>
<reference evidence="1" key="1">
    <citation type="submission" date="2022-06" db="EMBL/GenBank/DDBJ databases">
        <title>Genome public.</title>
        <authorList>
            <person name="Sun Q."/>
        </authorList>
    </citation>
    <scope>NUCLEOTIDE SEQUENCE</scope>
    <source>
        <strain evidence="1">CWNU-1</strain>
    </source>
</reference>
<accession>A0ABT0UWM6</accession>
<organism evidence="1 2">
    <name type="scientific">Streptomyces albipurpureus</name>
    <dbReference type="NCBI Taxonomy" id="2897419"/>
    <lineage>
        <taxon>Bacteria</taxon>
        <taxon>Bacillati</taxon>
        <taxon>Actinomycetota</taxon>
        <taxon>Actinomycetes</taxon>
        <taxon>Kitasatosporales</taxon>
        <taxon>Streptomycetaceae</taxon>
        <taxon>Streptomyces</taxon>
    </lineage>
</organism>
<dbReference type="Gene3D" id="1.25.40.10">
    <property type="entry name" value="Tetratricopeptide repeat domain"/>
    <property type="match status" value="2"/>
</dbReference>
<comment type="caution">
    <text evidence="1">The sequence shown here is derived from an EMBL/GenBank/DDBJ whole genome shotgun (WGS) entry which is preliminary data.</text>
</comment>
<gene>
    <name evidence="1" type="ORF">NBG84_32700</name>
</gene>
<dbReference type="SUPFAM" id="SSF48452">
    <property type="entry name" value="TPR-like"/>
    <property type="match status" value="2"/>
</dbReference>
<dbReference type="EMBL" id="JAMQAW010000052">
    <property type="protein sequence ID" value="MCM2392992.1"/>
    <property type="molecule type" value="Genomic_DNA"/>
</dbReference>
<proteinExistence type="predicted"/>
<dbReference type="InterPro" id="IPR011990">
    <property type="entry name" value="TPR-like_helical_dom_sf"/>
</dbReference>
<protein>
    <submittedName>
        <fullName evidence="1">Tetratricopeptide repeat protein</fullName>
    </submittedName>
</protein>
<evidence type="ECO:0000313" key="1">
    <source>
        <dbReference type="EMBL" id="MCM2392992.1"/>
    </source>
</evidence>
<sequence length="980" mass="107609">MTIDAPSLRQALRDNYDEPEGQARNARAERIFADIEQSGDIDLLIDGLHHLMMVYNYSSEADKMFVPFARLLRLWEERPEDFDGQQTHSLFWMFKWVSSGMINQPHIPLDSIEKWQAEMDRRYRFAGHSERAVRQGELRIARHLGDRVRAERAYAGWLAADRDEKSDCRACELHTQGAWLSHIGQDEAALENWRPVLEGEFTCAHEPHAVLAESLIPLLRLGRTDEARAHHLRGFRLVRPMESMRNAVAEHVEFCALTGNEARGLEILAERPAYFTQTGEPDSLLSYLAVTALLTERLVLLGHGEQSVPGPGDRTWTAAELARYARDEALQLATRFDKRNNNTHISDGVRQRMDRAPLLERLPLGLRESRPVSAAPAVPVAVAPPSDSAPAVSLVTRARELAAAQRPDALAAWQAVAAAVAEGHIELDGLAQAELHDFLGRERRQTTAQSLAYLGLAAQQYETADEPGLALVARARAAHISCRDEPSDERIDKALDEVTTAFGTISARSSKDEAAAHQASQILLYRSRILNVRLNLTQGSESAIAALEKSVREHLAFTEPHAAVPRVGVTIGEVLGYLGDIAALRSGAAEAAELYTRAAQVYEATGCPWYAVEVYSQLARARKALGDSERAETAARTALEHAREYAHSGGQARLHLQLVDYLTDAGDPDSAKFEEAIEHALQAAHWADEAGEAAGFGAYARHRLGGLLLRLGRADEGAVILEAVLPELSADEHGDGTVVQTLWWLGDCMTVLNDPRAAAEHWLKAADIAREWPEQRDHAMLANLAGEALYRAGLNNEAERAYRRAGELWRELGDVHALTRSMRVRAWLALREGQAGPTAAGDLMLSAAAECETALPGLTSTEDRERMCAEQAETYRQMGELLVNAAEGEPGDKDEARAKAARAAYEEALSYAKQAIEVFASLGEPCAEDRAKAELLAGWLEADLRNAAGARVRAQGVLDAFSTEELRGEAEALLRYATGA</sequence>